<dbReference type="STRING" id="1122155.SAMN02745158_02946"/>
<dbReference type="AlphaFoldDB" id="A0A1M4ZYG1"/>
<keyword evidence="3 6" id="KW-0812">Transmembrane</keyword>
<name>A0A1M4ZYG1_9CLOT</name>
<feature type="transmembrane region" description="Helical" evidence="6">
    <location>
        <begin position="290"/>
        <end position="309"/>
    </location>
</feature>
<feature type="transmembrane region" description="Helical" evidence="6">
    <location>
        <begin position="263"/>
        <end position="283"/>
    </location>
</feature>
<evidence type="ECO:0000256" key="5">
    <source>
        <dbReference type="ARBA" id="ARBA00023136"/>
    </source>
</evidence>
<dbReference type="InterPro" id="IPR011701">
    <property type="entry name" value="MFS"/>
</dbReference>
<dbReference type="RefSeq" id="WP_072853089.1">
    <property type="nucleotide sequence ID" value="NZ_FQVI01000017.1"/>
</dbReference>
<feature type="transmembrane region" description="Helical" evidence="6">
    <location>
        <begin position="377"/>
        <end position="399"/>
    </location>
</feature>
<evidence type="ECO:0000256" key="2">
    <source>
        <dbReference type="ARBA" id="ARBA00022448"/>
    </source>
</evidence>
<keyword evidence="2" id="KW-0813">Transport</keyword>
<dbReference type="Proteomes" id="UP000184245">
    <property type="component" value="Unassembled WGS sequence"/>
</dbReference>
<dbReference type="EMBL" id="FQVI01000017">
    <property type="protein sequence ID" value="SHF22666.1"/>
    <property type="molecule type" value="Genomic_DNA"/>
</dbReference>
<feature type="transmembrane region" description="Helical" evidence="6">
    <location>
        <begin position="101"/>
        <end position="125"/>
    </location>
</feature>
<evidence type="ECO:0000313" key="9">
    <source>
        <dbReference type="Proteomes" id="UP000184245"/>
    </source>
</evidence>
<feature type="transmembrane region" description="Helical" evidence="6">
    <location>
        <begin position="46"/>
        <end position="66"/>
    </location>
</feature>
<evidence type="ECO:0000313" key="8">
    <source>
        <dbReference type="EMBL" id="SHF22666.1"/>
    </source>
</evidence>
<dbReference type="PANTHER" id="PTHR11360">
    <property type="entry name" value="MONOCARBOXYLATE TRANSPORTER"/>
    <property type="match status" value="1"/>
</dbReference>
<accession>A0A1M4ZYG1</accession>
<keyword evidence="4 6" id="KW-1133">Transmembrane helix</keyword>
<dbReference type="InterPro" id="IPR020846">
    <property type="entry name" value="MFS_dom"/>
</dbReference>
<evidence type="ECO:0000256" key="1">
    <source>
        <dbReference type="ARBA" id="ARBA00004651"/>
    </source>
</evidence>
<evidence type="ECO:0000256" key="6">
    <source>
        <dbReference type="SAM" id="Phobius"/>
    </source>
</evidence>
<feature type="transmembrane region" description="Helical" evidence="6">
    <location>
        <begin position="166"/>
        <end position="187"/>
    </location>
</feature>
<feature type="transmembrane region" description="Helical" evidence="6">
    <location>
        <begin position="78"/>
        <end position="95"/>
    </location>
</feature>
<feature type="transmembrane region" description="Helical" evidence="6">
    <location>
        <begin position="137"/>
        <end position="160"/>
    </location>
</feature>
<reference evidence="8 9" key="1">
    <citation type="submission" date="2016-11" db="EMBL/GenBank/DDBJ databases">
        <authorList>
            <person name="Jaros S."/>
            <person name="Januszkiewicz K."/>
            <person name="Wedrychowicz H."/>
        </authorList>
    </citation>
    <scope>NUCLEOTIDE SEQUENCE [LARGE SCALE GENOMIC DNA]</scope>
    <source>
        <strain evidence="8 9">DSM 17459</strain>
    </source>
</reference>
<dbReference type="PROSITE" id="PS50850">
    <property type="entry name" value="MFS"/>
    <property type="match status" value="1"/>
</dbReference>
<feature type="transmembrane region" description="Helical" evidence="6">
    <location>
        <begin position="315"/>
        <end position="337"/>
    </location>
</feature>
<dbReference type="OrthoDB" id="9793415at2"/>
<dbReference type="SUPFAM" id="SSF103473">
    <property type="entry name" value="MFS general substrate transporter"/>
    <property type="match status" value="1"/>
</dbReference>
<keyword evidence="9" id="KW-1185">Reference proteome</keyword>
<dbReference type="PANTHER" id="PTHR11360:SF290">
    <property type="entry name" value="MONOCARBOXYLATE MFS PERMEASE"/>
    <property type="match status" value="1"/>
</dbReference>
<gene>
    <name evidence="8" type="ORF">SAMN02745158_02946</name>
</gene>
<dbReference type="GO" id="GO:0005886">
    <property type="term" value="C:plasma membrane"/>
    <property type="evidence" value="ECO:0007669"/>
    <property type="project" value="UniProtKB-SubCell"/>
</dbReference>
<dbReference type="InterPro" id="IPR050327">
    <property type="entry name" value="Proton-linked_MCT"/>
</dbReference>
<feature type="transmembrane region" description="Helical" evidence="6">
    <location>
        <begin position="349"/>
        <end position="371"/>
    </location>
</feature>
<dbReference type="Pfam" id="PF07690">
    <property type="entry name" value="MFS_1"/>
    <property type="match status" value="1"/>
</dbReference>
<proteinExistence type="predicted"/>
<organism evidence="8 9">
    <name type="scientific">Lactonifactor longoviformis DSM 17459</name>
    <dbReference type="NCBI Taxonomy" id="1122155"/>
    <lineage>
        <taxon>Bacteria</taxon>
        <taxon>Bacillati</taxon>
        <taxon>Bacillota</taxon>
        <taxon>Clostridia</taxon>
        <taxon>Eubacteriales</taxon>
        <taxon>Clostridiaceae</taxon>
        <taxon>Lactonifactor</taxon>
    </lineage>
</organism>
<dbReference type="InterPro" id="IPR036259">
    <property type="entry name" value="MFS_trans_sf"/>
</dbReference>
<keyword evidence="5 6" id="KW-0472">Membrane</keyword>
<evidence type="ECO:0000259" key="7">
    <source>
        <dbReference type="PROSITE" id="PS50850"/>
    </source>
</evidence>
<protein>
    <submittedName>
        <fullName evidence="8">Sugar phosphate permease</fullName>
    </submittedName>
</protein>
<feature type="transmembrane region" description="Helical" evidence="6">
    <location>
        <begin position="224"/>
        <end position="243"/>
    </location>
</feature>
<evidence type="ECO:0000256" key="4">
    <source>
        <dbReference type="ARBA" id="ARBA00022989"/>
    </source>
</evidence>
<comment type="subcellular location">
    <subcellularLocation>
        <location evidence="1">Cell membrane</location>
        <topology evidence="1">Multi-pass membrane protein</topology>
    </subcellularLocation>
</comment>
<evidence type="ECO:0000256" key="3">
    <source>
        <dbReference type="ARBA" id="ARBA00022692"/>
    </source>
</evidence>
<feature type="domain" description="Major facilitator superfamily (MFS) profile" evidence="7">
    <location>
        <begin position="12"/>
        <end position="404"/>
    </location>
</feature>
<feature type="transmembrane region" description="Helical" evidence="6">
    <location>
        <begin position="12"/>
        <end position="34"/>
    </location>
</feature>
<dbReference type="GO" id="GO:0022857">
    <property type="term" value="F:transmembrane transporter activity"/>
    <property type="evidence" value="ECO:0007669"/>
    <property type="project" value="InterPro"/>
</dbReference>
<dbReference type="Gene3D" id="1.20.1250.20">
    <property type="entry name" value="MFS general substrate transporter like domains"/>
    <property type="match status" value="2"/>
</dbReference>
<sequence>MGKNNTKRGCITAIATMLMVMLTVLPLNTIGLFIRPICKELQITTAQLSLCFSLNAIGAVATSFFFGRLYKRFGKKPLIVVGGITVFLYLFSMSVSSNLFLIYVTAAVAGIGGTTSGFAMGQLTMTEWFDKARATMYSSLTITLSLFVALLSPIIASGILNFGYRLVLLVEAFISGGGIVLLGLFAVSKSPEKYGMRPIGYLSAHHKMEPIGASLTMAQIRKTLPFWIALLISLMTCTVGRVASTHGNNFFQTLGLSSTQASYVSSVNAIATLVWSVLFGVLSDKFSPKIAAVSSGCFAAAVMLMNPLLAGMSGALLYAIFVEAESGIASIYSPAVVAKVYGKQEAAQMIGLIRCFASIGSIMGPVFAGILYDRFGNYSFCLFVTGTLMIFVVVLCIVLDNKKVWKI</sequence>